<dbReference type="InterPro" id="IPR026341">
    <property type="entry name" value="T9SS_type_B"/>
</dbReference>
<gene>
    <name evidence="2" type="ORF">HQN85_05230</name>
</gene>
<dbReference type="NCBIfam" id="TIGR04131">
    <property type="entry name" value="Bac_Flav_CTERM"/>
    <property type="match status" value="1"/>
</dbReference>
<comment type="caution">
    <text evidence="2">The sequence shown here is derived from an EMBL/GenBank/DDBJ whole genome shotgun (WGS) entry which is preliminary data.</text>
</comment>
<dbReference type="EMBL" id="JABMKV010000001">
    <property type="protein sequence ID" value="NQX31114.1"/>
    <property type="molecule type" value="Genomic_DNA"/>
</dbReference>
<accession>A0ABX2DD99</accession>
<dbReference type="Proteomes" id="UP000762110">
    <property type="component" value="Unassembled WGS sequence"/>
</dbReference>
<dbReference type="Pfam" id="PF13585">
    <property type="entry name" value="CHU_C"/>
    <property type="match status" value="1"/>
</dbReference>
<reference evidence="2 3" key="1">
    <citation type="submission" date="2020-05" db="EMBL/GenBank/DDBJ databases">
        <title>Description of Pedobacter foliorum sp. nov.</title>
        <authorList>
            <person name="Qi S."/>
            <person name="Carlier A."/>
            <person name="Cnockaert M."/>
            <person name="Vandamme P."/>
        </authorList>
    </citation>
    <scope>NUCLEOTIDE SEQUENCE [LARGE SCALE GENOMIC DNA]</scope>
    <source>
        <strain evidence="2 3">LMG 31300</strain>
    </source>
</reference>
<protein>
    <submittedName>
        <fullName evidence="2">Gliding motility-associated C-terminal domain-containing protein</fullName>
    </submittedName>
</protein>
<keyword evidence="1" id="KW-0732">Signal</keyword>
<dbReference type="RefSeq" id="WP_173269542.1">
    <property type="nucleotide sequence ID" value="NZ_JABMKV010000001.1"/>
</dbReference>
<sequence>MKKLCRYYLLVLFLALSIFQVKATSDSLLKSKYDLALDLNGKKLVFDLQINVIQPTCAVPTGTITVVPDASSTGYTYSINGTNYFTSGTFTNLATGDYTVTVKNASGAIIQTTSIAIDDPISPTISLTSVAGTDFQSPCEDIAIETITYAISQGASATVTGLPNGVTANFASGVLTISGIPAENGAFPYTITTVSGCKPVTRTGILRVQPATKIALSSAIGTDAQIICIGSPITDITYQVTNASKVQFNGLPAGVVGNFFNNVVTLYGTPTEVGMFNYTISTTGECQSPIATGTITIGLDPTITLTSGQSTITQDVCEESAISPVTYAVTNATGVTVTNLPLGVNYVFNSGELTISGTPHEHGTFQYTITTIGSCKTIIKKGLLRVAQATKIILTSGIGTDAQTTCINAPITNITYDVTHDIGNVPTVQITGLPAGVTGNFINDVVTISGTPTISGTFTYTISATSPCQSPVVTGTITVQQTPTITLSVAGSDIQGTCEEIAITPITYTVTQATDVTVTGLPNGVSATFTGGILTISGIPTENGLFTYIVTTVGGCIPVTTSGQLRIVPATKITLTSGIGTDAQTTCINSTISNITYDITNANNVQIIGLPAGITGNFANNVVTISGTSTIIGKFTYTISATGDCQSPIATGTITINQVPTITLTSVFGTDQQSACEGVKITDISYKITDATGAVVTGLPNGVTGNYVAGIFTITGTPTAYGIFPYTVTTTGGCSPATSSGVLSIKMGTQLILTTLPSTAAQVICIGKPISSIIYSSINATNIIVTGLPTGLTSTYLNGTMEIEGTPSVTGSFNYTVTAVGNCVSPILTGKITISELPTAIVKSDLGSNINKGDIATLSVADGSSFTWMPTTGIISGQGTSSILVRPDETTTYTVEVSNATGCSIVGEITLVVNPIVKVIPGNIITPNGNGENDYWTIKNIEYFPNNNVKIYDRAGRLIYNKKGYKNDWDATYNGKPLNEDAYLYVIDLGIGQGLIRGTITIIRSQK</sequence>
<dbReference type="InterPro" id="IPR013783">
    <property type="entry name" value="Ig-like_fold"/>
</dbReference>
<organism evidence="2 3">
    <name type="scientific">Pedobacter boryungensis</name>
    <dbReference type="NCBI Taxonomy" id="869962"/>
    <lineage>
        <taxon>Bacteria</taxon>
        <taxon>Pseudomonadati</taxon>
        <taxon>Bacteroidota</taxon>
        <taxon>Sphingobacteriia</taxon>
        <taxon>Sphingobacteriales</taxon>
        <taxon>Sphingobacteriaceae</taxon>
        <taxon>Pedobacter</taxon>
    </lineage>
</organism>
<evidence type="ECO:0000313" key="2">
    <source>
        <dbReference type="EMBL" id="NQX31114.1"/>
    </source>
</evidence>
<proteinExistence type="predicted"/>
<dbReference type="Gene3D" id="2.60.40.10">
    <property type="entry name" value="Immunoglobulins"/>
    <property type="match status" value="4"/>
</dbReference>
<evidence type="ECO:0000256" key="1">
    <source>
        <dbReference type="SAM" id="SignalP"/>
    </source>
</evidence>
<feature type="chain" id="PRO_5046994035" evidence="1">
    <location>
        <begin position="24"/>
        <end position="1007"/>
    </location>
</feature>
<evidence type="ECO:0000313" key="3">
    <source>
        <dbReference type="Proteomes" id="UP000762110"/>
    </source>
</evidence>
<keyword evidence="3" id="KW-1185">Reference proteome</keyword>
<name>A0ABX2DD99_9SPHI</name>
<feature type="signal peptide" evidence="1">
    <location>
        <begin position="1"/>
        <end position="23"/>
    </location>
</feature>